<keyword evidence="4" id="KW-1185">Reference proteome</keyword>
<gene>
    <name evidence="3" type="ORF">CFP56_011585</name>
</gene>
<feature type="domain" description="Bifunctional inhibitor/plant lipid transfer protein/seed storage helical" evidence="2">
    <location>
        <begin position="140"/>
        <end position="214"/>
    </location>
</feature>
<dbReference type="SMART" id="SM00499">
    <property type="entry name" value="AAI"/>
    <property type="match status" value="2"/>
</dbReference>
<evidence type="ECO:0000259" key="2">
    <source>
        <dbReference type="SMART" id="SM00499"/>
    </source>
</evidence>
<protein>
    <recommendedName>
        <fullName evidence="2">Bifunctional inhibitor/plant lipid transfer protein/seed storage helical domain-containing protein</fullName>
    </recommendedName>
</protein>
<dbReference type="CDD" id="cd04660">
    <property type="entry name" value="nsLTP_like"/>
    <property type="match status" value="2"/>
</dbReference>
<proteinExistence type="predicted"/>
<name>A0AAW0L0Q6_QUESU</name>
<accession>A0AAW0L0Q6</accession>
<feature type="chain" id="PRO_5043676467" description="Bifunctional inhibitor/plant lipid transfer protein/seed storage helical domain-containing protein" evidence="1">
    <location>
        <begin position="26"/>
        <end position="222"/>
    </location>
</feature>
<evidence type="ECO:0000313" key="4">
    <source>
        <dbReference type="Proteomes" id="UP000237347"/>
    </source>
</evidence>
<comment type="caution">
    <text evidence="3">The sequence shown here is derived from an EMBL/GenBank/DDBJ whole genome shotgun (WGS) entry which is preliminary data.</text>
</comment>
<evidence type="ECO:0000313" key="3">
    <source>
        <dbReference type="EMBL" id="KAK7844138.1"/>
    </source>
</evidence>
<dbReference type="InterPro" id="IPR044741">
    <property type="entry name" value="NsLTP-like"/>
</dbReference>
<dbReference type="SUPFAM" id="SSF47699">
    <property type="entry name" value="Bifunctional inhibitor/lipid-transfer protein/seed storage 2S albumin"/>
    <property type="match status" value="2"/>
</dbReference>
<dbReference type="AlphaFoldDB" id="A0AAW0L0Q6"/>
<feature type="signal peptide" evidence="1">
    <location>
        <begin position="1"/>
        <end position="25"/>
    </location>
</feature>
<evidence type="ECO:0000256" key="1">
    <source>
        <dbReference type="SAM" id="SignalP"/>
    </source>
</evidence>
<dbReference type="Gene3D" id="1.10.110.10">
    <property type="entry name" value="Plant lipid-transfer and hydrophobic proteins"/>
    <property type="match status" value="2"/>
</dbReference>
<dbReference type="Proteomes" id="UP000237347">
    <property type="component" value="Unassembled WGS sequence"/>
</dbReference>
<dbReference type="InterPro" id="IPR036312">
    <property type="entry name" value="Bifun_inhib/LTP/seed_sf"/>
</dbReference>
<dbReference type="PANTHER" id="PTHR33286">
    <property type="entry name" value="BIFUNCTIONAL INHIBITOR/LIPID-TRANSFER PROTEIN/SEED STORAGE 2S ALBUMIN SUPERFAMILY PROTEIN"/>
    <property type="match status" value="1"/>
</dbReference>
<dbReference type="InterPro" id="IPR016140">
    <property type="entry name" value="Bifunc_inhib/LTP/seed_store"/>
</dbReference>
<reference evidence="3 4" key="1">
    <citation type="journal article" date="2018" name="Sci. Data">
        <title>The draft genome sequence of cork oak.</title>
        <authorList>
            <person name="Ramos A.M."/>
            <person name="Usie A."/>
            <person name="Barbosa P."/>
            <person name="Barros P.M."/>
            <person name="Capote T."/>
            <person name="Chaves I."/>
            <person name="Simoes F."/>
            <person name="Abreu I."/>
            <person name="Carrasquinho I."/>
            <person name="Faro C."/>
            <person name="Guimaraes J.B."/>
            <person name="Mendonca D."/>
            <person name="Nobrega F."/>
            <person name="Rodrigues L."/>
            <person name="Saibo N.J.M."/>
            <person name="Varela M.C."/>
            <person name="Egas C."/>
            <person name="Matos J."/>
            <person name="Miguel C.M."/>
            <person name="Oliveira M.M."/>
            <person name="Ricardo C.P."/>
            <person name="Goncalves S."/>
        </authorList>
    </citation>
    <scope>NUCLEOTIDE SEQUENCE [LARGE SCALE GENOMIC DNA]</scope>
    <source>
        <strain evidence="4">cv. HL8</strain>
    </source>
</reference>
<sequence length="222" mass="23127">MAIANMKSLALAMLMVMASIILISGNHKVSTQCQGSILNLISKCSTFVQKAGPENPPSADCCAVVMGLDIPCVCNLVTQAVENIISMDKAVFVGRTCGLSIQPGQKCGKMAIANIRCLVLAMLMATIILISGNHQVSAQCQASIPSLASQCLSSVQRFGPKIPPSAECCAVVKGVDIPCVCKLVTGIVEFIVSMEKVVYVGRSCGLTIQPGTTCGSYTVPPS</sequence>
<dbReference type="Pfam" id="PF14368">
    <property type="entry name" value="LTP_2"/>
    <property type="match status" value="2"/>
</dbReference>
<dbReference type="EMBL" id="PKMF04000191">
    <property type="protein sequence ID" value="KAK7844138.1"/>
    <property type="molecule type" value="Genomic_DNA"/>
</dbReference>
<organism evidence="3 4">
    <name type="scientific">Quercus suber</name>
    <name type="common">Cork oak</name>
    <dbReference type="NCBI Taxonomy" id="58331"/>
    <lineage>
        <taxon>Eukaryota</taxon>
        <taxon>Viridiplantae</taxon>
        <taxon>Streptophyta</taxon>
        <taxon>Embryophyta</taxon>
        <taxon>Tracheophyta</taxon>
        <taxon>Spermatophyta</taxon>
        <taxon>Magnoliopsida</taxon>
        <taxon>eudicotyledons</taxon>
        <taxon>Gunneridae</taxon>
        <taxon>Pentapetalae</taxon>
        <taxon>rosids</taxon>
        <taxon>fabids</taxon>
        <taxon>Fagales</taxon>
        <taxon>Fagaceae</taxon>
        <taxon>Quercus</taxon>
    </lineage>
</organism>
<keyword evidence="1" id="KW-0732">Signal</keyword>
<feature type="domain" description="Bifunctional inhibitor/plant lipid transfer protein/seed storage helical" evidence="2">
    <location>
        <begin position="44"/>
        <end position="107"/>
    </location>
</feature>
<dbReference type="PANTHER" id="PTHR33286:SF1">
    <property type="entry name" value="OS01G0800600 PROTEIN"/>
    <property type="match status" value="1"/>
</dbReference>